<sequence length="126" mass="13497">NCGCGAKLAGYERSSEPSLIISHREANPPGEALPHCVEAHWETVQPLAASACEAAAIARDSRQQAELFDKCRTVVEAELQMMYACRDSAGNPKAIEAHARVDEAAAQLKDALDDMRSTVSAISSEQ</sequence>
<dbReference type="Gene3D" id="1.20.1420.10">
    <property type="entry name" value="Talin, central domain"/>
    <property type="match status" value="1"/>
</dbReference>
<gene>
    <name evidence="2" type="ORF">TELCIR_24615</name>
</gene>
<dbReference type="GO" id="GO:0005925">
    <property type="term" value="C:focal adhesion"/>
    <property type="evidence" value="ECO:0007669"/>
    <property type="project" value="TreeGrafter"/>
</dbReference>
<dbReference type="Pfam" id="PF21865">
    <property type="entry name" value="TLN1-like_RS"/>
    <property type="match status" value="1"/>
</dbReference>
<dbReference type="InterPro" id="IPR054060">
    <property type="entry name" value="TLN1-like_RS"/>
</dbReference>
<dbReference type="EMBL" id="KZ402530">
    <property type="protein sequence ID" value="PIO54030.1"/>
    <property type="molecule type" value="Genomic_DNA"/>
</dbReference>
<feature type="non-terminal residue" evidence="2">
    <location>
        <position position="1"/>
    </location>
</feature>
<feature type="non-terminal residue" evidence="2">
    <location>
        <position position="126"/>
    </location>
</feature>
<dbReference type="GO" id="GO:0030036">
    <property type="term" value="P:actin cytoskeleton organization"/>
    <property type="evidence" value="ECO:0007669"/>
    <property type="project" value="TreeGrafter"/>
</dbReference>
<name>A0A2G9T9G1_TELCI</name>
<organism evidence="2 3">
    <name type="scientific">Teladorsagia circumcincta</name>
    <name type="common">Brown stomach worm</name>
    <name type="synonym">Ostertagia circumcincta</name>
    <dbReference type="NCBI Taxonomy" id="45464"/>
    <lineage>
        <taxon>Eukaryota</taxon>
        <taxon>Metazoa</taxon>
        <taxon>Ecdysozoa</taxon>
        <taxon>Nematoda</taxon>
        <taxon>Chromadorea</taxon>
        <taxon>Rhabditida</taxon>
        <taxon>Rhabditina</taxon>
        <taxon>Rhabditomorpha</taxon>
        <taxon>Strongyloidea</taxon>
        <taxon>Trichostrongylidae</taxon>
        <taxon>Teladorsagia</taxon>
    </lineage>
</organism>
<evidence type="ECO:0000313" key="2">
    <source>
        <dbReference type="EMBL" id="PIO54030.1"/>
    </source>
</evidence>
<dbReference type="PANTHER" id="PTHR19981">
    <property type="entry name" value="TALIN"/>
    <property type="match status" value="1"/>
</dbReference>
<dbReference type="GO" id="GO:0005737">
    <property type="term" value="C:cytoplasm"/>
    <property type="evidence" value="ECO:0007669"/>
    <property type="project" value="TreeGrafter"/>
</dbReference>
<accession>A0A2G9T9G1</accession>
<protein>
    <recommendedName>
        <fullName evidence="1">Talin 1-like rod-segment domain-containing protein</fullName>
    </recommendedName>
</protein>
<dbReference type="GO" id="GO:0005178">
    <property type="term" value="F:integrin binding"/>
    <property type="evidence" value="ECO:0007669"/>
    <property type="project" value="TreeGrafter"/>
</dbReference>
<evidence type="ECO:0000313" key="3">
    <source>
        <dbReference type="Proteomes" id="UP000230423"/>
    </source>
</evidence>
<dbReference type="PANTHER" id="PTHR19981:SF1">
    <property type="entry name" value="RHEA, ISOFORM B"/>
    <property type="match status" value="1"/>
</dbReference>
<dbReference type="GO" id="GO:0005886">
    <property type="term" value="C:plasma membrane"/>
    <property type="evidence" value="ECO:0007669"/>
    <property type="project" value="TreeGrafter"/>
</dbReference>
<dbReference type="GO" id="GO:0098609">
    <property type="term" value="P:cell-cell adhesion"/>
    <property type="evidence" value="ECO:0007669"/>
    <property type="project" value="TreeGrafter"/>
</dbReference>
<proteinExistence type="predicted"/>
<dbReference type="AlphaFoldDB" id="A0A2G9T9G1"/>
<dbReference type="OrthoDB" id="10262320at2759"/>
<reference evidence="2 3" key="1">
    <citation type="submission" date="2015-09" db="EMBL/GenBank/DDBJ databases">
        <title>Draft genome of the parasitic nematode Teladorsagia circumcincta isolate WARC Sus (inbred).</title>
        <authorList>
            <person name="Mitreva M."/>
        </authorList>
    </citation>
    <scope>NUCLEOTIDE SEQUENCE [LARGE SCALE GENOMIC DNA]</scope>
    <source>
        <strain evidence="2 3">S</strain>
    </source>
</reference>
<dbReference type="Proteomes" id="UP000230423">
    <property type="component" value="Unassembled WGS sequence"/>
</dbReference>
<evidence type="ECO:0000259" key="1">
    <source>
        <dbReference type="Pfam" id="PF21865"/>
    </source>
</evidence>
<feature type="domain" description="Talin 1-like rod-segment" evidence="1">
    <location>
        <begin position="30"/>
        <end position="126"/>
    </location>
</feature>
<keyword evidence="3" id="KW-1185">Reference proteome</keyword>